<name>A0AA48HD50_9ALTE</name>
<dbReference type="SUPFAM" id="SSF56601">
    <property type="entry name" value="beta-lactamase/transpeptidase-like"/>
    <property type="match status" value="1"/>
</dbReference>
<dbReference type="InterPro" id="IPR001466">
    <property type="entry name" value="Beta-lactam-related"/>
</dbReference>
<feature type="domain" description="Beta-lactamase-related" evidence="2">
    <location>
        <begin position="34"/>
        <end position="346"/>
    </location>
</feature>
<dbReference type="RefSeq" id="WP_338290654.1">
    <property type="nucleotide sequence ID" value="NZ_AP027272.1"/>
</dbReference>
<dbReference type="InterPro" id="IPR050491">
    <property type="entry name" value="AmpC-like"/>
</dbReference>
<evidence type="ECO:0000256" key="1">
    <source>
        <dbReference type="SAM" id="SignalP"/>
    </source>
</evidence>
<evidence type="ECO:0000313" key="3">
    <source>
        <dbReference type="EMBL" id="BDX04808.1"/>
    </source>
</evidence>
<feature type="signal peptide" evidence="1">
    <location>
        <begin position="1"/>
        <end position="22"/>
    </location>
</feature>
<dbReference type="PANTHER" id="PTHR46825:SF9">
    <property type="entry name" value="BETA-LACTAMASE-RELATED DOMAIN-CONTAINING PROTEIN"/>
    <property type="match status" value="1"/>
</dbReference>
<dbReference type="Proteomes" id="UP001333710">
    <property type="component" value="Chromosome"/>
</dbReference>
<proteinExistence type="predicted"/>
<evidence type="ECO:0000259" key="2">
    <source>
        <dbReference type="Pfam" id="PF00144"/>
    </source>
</evidence>
<organism evidence="3 4">
    <name type="scientific">Planctobacterium marinum</name>
    <dbReference type="NCBI Taxonomy" id="1631968"/>
    <lineage>
        <taxon>Bacteria</taxon>
        <taxon>Pseudomonadati</taxon>
        <taxon>Pseudomonadota</taxon>
        <taxon>Gammaproteobacteria</taxon>
        <taxon>Alteromonadales</taxon>
        <taxon>Alteromonadaceae</taxon>
        <taxon>Planctobacterium</taxon>
    </lineage>
</organism>
<dbReference type="KEGG" id="pmaw:MACH26_03290"/>
<keyword evidence="4" id="KW-1185">Reference proteome</keyword>
<reference evidence="3" key="1">
    <citation type="submission" date="2023-01" db="EMBL/GenBank/DDBJ databases">
        <title>Complete genome sequence of Planctobacterium marinum strain Dej080120_11.</title>
        <authorList>
            <person name="Ueki S."/>
            <person name="Maruyama F."/>
        </authorList>
    </citation>
    <scope>NUCLEOTIDE SEQUENCE</scope>
    <source>
        <strain evidence="3">Dej080120_11</strain>
    </source>
</reference>
<dbReference type="AlphaFoldDB" id="A0AA48HD50"/>
<accession>A0AA48HD50</accession>
<dbReference type="PANTHER" id="PTHR46825">
    <property type="entry name" value="D-ALANYL-D-ALANINE-CARBOXYPEPTIDASE/ENDOPEPTIDASE AMPH"/>
    <property type="match status" value="1"/>
</dbReference>
<protein>
    <submittedName>
        <fullName evidence="3">Penicillin-binding protein 4</fullName>
    </submittedName>
</protein>
<keyword evidence="1" id="KW-0732">Signal</keyword>
<dbReference type="Gene3D" id="3.40.710.10">
    <property type="entry name" value="DD-peptidase/beta-lactamase superfamily"/>
    <property type="match status" value="1"/>
</dbReference>
<feature type="chain" id="PRO_5041310605" evidence="1">
    <location>
        <begin position="23"/>
        <end position="455"/>
    </location>
</feature>
<gene>
    <name evidence="3" type="primary">pbpE</name>
    <name evidence="3" type="ORF">MACH26_03290</name>
</gene>
<dbReference type="InterPro" id="IPR012338">
    <property type="entry name" value="Beta-lactam/transpept-like"/>
</dbReference>
<sequence>MKKKLVFSLCLGMFGVSATAQAQDFEKIMQCHYSADAPGMAVRLEQSGQLIYSNALGLANIDEKRPLREDSVFQIGSATKTFTAAAILKLAKQKKLSLQDPLGKFIPTLNSEYSKLTIARVLSHTAGLPDYLDNPEVTAIWDKYATIDQVLNIVTKQALIAEMGQRYSYSNMGYLLLGKVIEVASGLPFSQFMQNSFFKPLKMNSTFVITKGTTAGSTNGYTLSQDGPEQYIKPDDPSESLWNIDRSWIYAAGAIASTLADMSLWNKALKSGKVISKDSYQMMTTKATLEDGTAVNYGFGIDIYPISGMESFSHQGRVPGFFAWNITFPQQELSATIFSNQDTQHPGPALLDMISVQLGLSPQPVTETSDIEALASKLVGKYETADSEVLTITFENKQLYAQFEGQTKRMLIPRENDAYSYECTENYFQLRVNQENSEIVPVDLYRGAQPALVKL</sequence>
<evidence type="ECO:0000313" key="4">
    <source>
        <dbReference type="Proteomes" id="UP001333710"/>
    </source>
</evidence>
<dbReference type="EMBL" id="AP027272">
    <property type="protein sequence ID" value="BDX04808.1"/>
    <property type="molecule type" value="Genomic_DNA"/>
</dbReference>
<dbReference type="Pfam" id="PF00144">
    <property type="entry name" value="Beta-lactamase"/>
    <property type="match status" value="1"/>
</dbReference>